<dbReference type="Proteomes" id="UP000677228">
    <property type="component" value="Unassembled WGS sequence"/>
</dbReference>
<dbReference type="InterPro" id="IPR000477">
    <property type="entry name" value="RT_dom"/>
</dbReference>
<accession>A0A8S2NVW5</accession>
<dbReference type="EMBL" id="CAJNOK010014625">
    <property type="protein sequence ID" value="CAF1208905.1"/>
    <property type="molecule type" value="Genomic_DNA"/>
</dbReference>
<evidence type="ECO:0000259" key="1">
    <source>
        <dbReference type="PROSITE" id="PS50878"/>
    </source>
</evidence>
<evidence type="ECO:0000313" key="4">
    <source>
        <dbReference type="Proteomes" id="UP000682733"/>
    </source>
</evidence>
<dbReference type="Proteomes" id="UP000682733">
    <property type="component" value="Unassembled WGS sequence"/>
</dbReference>
<name>A0A8S2NVW5_9BILA</name>
<organism evidence="3 4">
    <name type="scientific">Didymodactylos carnosus</name>
    <dbReference type="NCBI Taxonomy" id="1234261"/>
    <lineage>
        <taxon>Eukaryota</taxon>
        <taxon>Metazoa</taxon>
        <taxon>Spiralia</taxon>
        <taxon>Gnathifera</taxon>
        <taxon>Rotifera</taxon>
        <taxon>Eurotatoria</taxon>
        <taxon>Bdelloidea</taxon>
        <taxon>Philodinida</taxon>
        <taxon>Philodinidae</taxon>
        <taxon>Didymodactylos</taxon>
    </lineage>
</organism>
<dbReference type="EMBL" id="CAJOBA010036159">
    <property type="protein sequence ID" value="CAF4018019.1"/>
    <property type="molecule type" value="Genomic_DNA"/>
</dbReference>
<evidence type="ECO:0000313" key="2">
    <source>
        <dbReference type="EMBL" id="CAF1208905.1"/>
    </source>
</evidence>
<dbReference type="AlphaFoldDB" id="A0A8S2NVW5"/>
<dbReference type="Pfam" id="PF26215">
    <property type="entry name" value="HTH_animal"/>
    <property type="match status" value="1"/>
</dbReference>
<protein>
    <recommendedName>
        <fullName evidence="1">Reverse transcriptase domain-containing protein</fullName>
    </recommendedName>
</protein>
<feature type="domain" description="Reverse transcriptase" evidence="1">
    <location>
        <begin position="66"/>
        <end position="325"/>
    </location>
</feature>
<reference evidence="3" key="1">
    <citation type="submission" date="2021-02" db="EMBL/GenBank/DDBJ databases">
        <authorList>
            <person name="Nowell W R."/>
        </authorList>
    </citation>
    <scope>NUCLEOTIDE SEQUENCE</scope>
</reference>
<dbReference type="InterPro" id="IPR058912">
    <property type="entry name" value="HTH_animal"/>
</dbReference>
<dbReference type="PANTHER" id="PTHR21301:SF10">
    <property type="entry name" value="REVERSE TRANSCRIPTASE DOMAIN-CONTAINING PROTEIN"/>
    <property type="match status" value="1"/>
</dbReference>
<dbReference type="PROSITE" id="PS50878">
    <property type="entry name" value="RT_POL"/>
    <property type="match status" value="1"/>
</dbReference>
<dbReference type="PANTHER" id="PTHR21301">
    <property type="entry name" value="REVERSE TRANSCRIPTASE"/>
    <property type="match status" value="1"/>
</dbReference>
<comment type="caution">
    <text evidence="3">The sequence shown here is derived from an EMBL/GenBank/DDBJ whole genome shotgun (WGS) entry which is preliminary data.</text>
</comment>
<evidence type="ECO:0000313" key="3">
    <source>
        <dbReference type="EMBL" id="CAF4018019.1"/>
    </source>
</evidence>
<gene>
    <name evidence="2" type="ORF">OVA965_LOCUS24350</name>
    <name evidence="3" type="ORF">TMI583_LOCUS25070</name>
</gene>
<sequence length="519" mass="60906">LDIVIKPADKNVGVVAIDVNVYESKSLQQLNNTEFYRRLDYNPNRKTFNLIKSQLEQLLNNKQINKTIHNSIIPKYPGLGIFYILPKIHKPHSPGRPIISNVQHSTHRLSKYLSKILSPFIPVLSNIASTDYNISHYVILKDTNHLLMEIERFNQFVNQNHLNLRNLTLLTADISSMYTNIPQDEGTQTLSHFIQKYCNLINFKLDHITLAILLKLVLENNYFTFKGFFYQQIKGTAMGTSCAPEYSNIYVFMQEIPIFQQFIRYLIRIFRFLDDVLLFWFLQDQQNQQSSILIKTFIETLNNNKHLQYNFEQSTKTINYLDLTITINHLLNRLETTLYTKPTNTFQYLHYESSHPRHIIQNIPLSLSNRITRICSSLTSRWEQYFLLFCRLLARQHDPLNLLNKILRYRDSNRIELVEKTFNKMFSITPSQIPSATPPPIVHKNIILPYNCQLPSFQQLFSKEFDIIVPDIYRFVYTLPTNLQRMLVRSKYPASFSTVPPIHHPPPTDVSACLEPDPY</sequence>
<proteinExistence type="predicted"/>
<feature type="non-terminal residue" evidence="3">
    <location>
        <position position="1"/>
    </location>
</feature>